<sequence length="278" mass="31400">MDSEPISLRTLTILLKYERSTSDARFPNVRLINTSFVDLACKLPTQTIKAEFPKKPKTIREEHFHHFGHQGAPAFSTEEAIVATCIIHPTAQPAIKGLSLKNRDLIFNITRGFNGCFHALHLYQQFFKLYPPGRKVSIQLGKEEPILFEPSSRVIPEFDLFGTKLFSVSMVHSPIPQESRYFDLLACGDEEGRRHAILGFPSPNDPEEYLVVDMTSLQYGEVVGGVFGEPYFIGTLKDWNVMMSKCCDKLVVVKVSQLVGDSKFTQNSKECAERVLKK</sequence>
<accession>A0A9N9LP82</accession>
<gene>
    <name evidence="1" type="ORF">HYALB_00008440</name>
</gene>
<evidence type="ECO:0000313" key="2">
    <source>
        <dbReference type="Proteomes" id="UP000701801"/>
    </source>
</evidence>
<keyword evidence="2" id="KW-1185">Reference proteome</keyword>
<dbReference type="EMBL" id="CAJVRM010000190">
    <property type="protein sequence ID" value="CAG8976782.1"/>
    <property type="molecule type" value="Genomic_DNA"/>
</dbReference>
<evidence type="ECO:0000313" key="1">
    <source>
        <dbReference type="EMBL" id="CAG8976782.1"/>
    </source>
</evidence>
<dbReference type="OrthoDB" id="432970at2759"/>
<organism evidence="1 2">
    <name type="scientific">Hymenoscyphus albidus</name>
    <dbReference type="NCBI Taxonomy" id="595503"/>
    <lineage>
        <taxon>Eukaryota</taxon>
        <taxon>Fungi</taxon>
        <taxon>Dikarya</taxon>
        <taxon>Ascomycota</taxon>
        <taxon>Pezizomycotina</taxon>
        <taxon>Leotiomycetes</taxon>
        <taxon>Helotiales</taxon>
        <taxon>Helotiaceae</taxon>
        <taxon>Hymenoscyphus</taxon>
    </lineage>
</organism>
<proteinExistence type="predicted"/>
<dbReference type="AlphaFoldDB" id="A0A9N9LP82"/>
<name>A0A9N9LP82_9HELO</name>
<dbReference type="Proteomes" id="UP000701801">
    <property type="component" value="Unassembled WGS sequence"/>
</dbReference>
<protein>
    <submittedName>
        <fullName evidence="1">Uncharacterized protein</fullName>
    </submittedName>
</protein>
<reference evidence="1" key="1">
    <citation type="submission" date="2021-07" db="EMBL/GenBank/DDBJ databases">
        <authorList>
            <person name="Durling M."/>
        </authorList>
    </citation>
    <scope>NUCLEOTIDE SEQUENCE</scope>
</reference>
<comment type="caution">
    <text evidence="1">The sequence shown here is derived from an EMBL/GenBank/DDBJ whole genome shotgun (WGS) entry which is preliminary data.</text>
</comment>